<reference evidence="1" key="1">
    <citation type="submission" date="2022-07" db="EMBL/GenBank/DDBJ databases">
        <title>The genome of Lyophyllum shimeji provides insight into the initial evolution of ectomycorrhizal fungal genome.</title>
        <authorList>
            <person name="Kobayashi Y."/>
            <person name="Shibata T."/>
            <person name="Hirakawa H."/>
            <person name="Shigenobu S."/>
            <person name="Nishiyama T."/>
            <person name="Yamada A."/>
            <person name="Hasebe M."/>
            <person name="Kawaguchi M."/>
        </authorList>
    </citation>
    <scope>NUCLEOTIDE SEQUENCE</scope>
    <source>
        <strain evidence="1">AT787</strain>
    </source>
</reference>
<dbReference type="Proteomes" id="UP001063166">
    <property type="component" value="Unassembled WGS sequence"/>
</dbReference>
<gene>
    <name evidence="1" type="ORF">LshimejAT787_1005680</name>
</gene>
<organism evidence="1 2">
    <name type="scientific">Lyophyllum shimeji</name>
    <name type="common">Hon-shimeji</name>
    <name type="synonym">Tricholoma shimeji</name>
    <dbReference type="NCBI Taxonomy" id="47721"/>
    <lineage>
        <taxon>Eukaryota</taxon>
        <taxon>Fungi</taxon>
        <taxon>Dikarya</taxon>
        <taxon>Basidiomycota</taxon>
        <taxon>Agaricomycotina</taxon>
        <taxon>Agaricomycetes</taxon>
        <taxon>Agaricomycetidae</taxon>
        <taxon>Agaricales</taxon>
        <taxon>Tricholomatineae</taxon>
        <taxon>Lyophyllaceae</taxon>
        <taxon>Lyophyllum</taxon>
    </lineage>
</organism>
<dbReference type="EMBL" id="BRPK01000010">
    <property type="protein sequence ID" value="GLB41968.1"/>
    <property type="molecule type" value="Genomic_DNA"/>
</dbReference>
<sequence>MGQDRRVPRISESICALEDNLTASSCVNPGSSMPEDRNIYLPNNGQTRHIRRPVDVDHLYRDPDKDLPVLLVATRAPRSPLSTNTSRDTHWKLAWGVGINTVGIPVERQIHVVRDLDHLINWGPLTKLSEGHTKAVTVTTMSLEQRRQLESIASATPVRKPDGAWNSQDWLRTVLEASVQQGLITQNECRTALAAICDV</sequence>
<accession>A0A9P3PTY1</accession>
<proteinExistence type="predicted"/>
<dbReference type="AlphaFoldDB" id="A0A9P3PTY1"/>
<name>A0A9P3PTY1_LYOSH</name>
<dbReference type="OrthoDB" id="37659at2759"/>
<comment type="caution">
    <text evidence="1">The sequence shown here is derived from an EMBL/GenBank/DDBJ whole genome shotgun (WGS) entry which is preliminary data.</text>
</comment>
<evidence type="ECO:0000313" key="1">
    <source>
        <dbReference type="EMBL" id="GLB41968.1"/>
    </source>
</evidence>
<keyword evidence="2" id="KW-1185">Reference proteome</keyword>
<evidence type="ECO:0000313" key="2">
    <source>
        <dbReference type="Proteomes" id="UP001063166"/>
    </source>
</evidence>
<protein>
    <submittedName>
        <fullName evidence="1">Uncharacterized protein</fullName>
    </submittedName>
</protein>